<protein>
    <submittedName>
        <fullName evidence="1">Uncharacterized protein</fullName>
    </submittedName>
</protein>
<proteinExistence type="predicted"/>
<name>A0A0E9SQG2_ANGAN</name>
<organism evidence="1">
    <name type="scientific">Anguilla anguilla</name>
    <name type="common">European freshwater eel</name>
    <name type="synonym">Muraena anguilla</name>
    <dbReference type="NCBI Taxonomy" id="7936"/>
    <lineage>
        <taxon>Eukaryota</taxon>
        <taxon>Metazoa</taxon>
        <taxon>Chordata</taxon>
        <taxon>Craniata</taxon>
        <taxon>Vertebrata</taxon>
        <taxon>Euteleostomi</taxon>
        <taxon>Actinopterygii</taxon>
        <taxon>Neopterygii</taxon>
        <taxon>Teleostei</taxon>
        <taxon>Anguilliformes</taxon>
        <taxon>Anguillidae</taxon>
        <taxon>Anguilla</taxon>
    </lineage>
</organism>
<dbReference type="AlphaFoldDB" id="A0A0E9SQG2"/>
<evidence type="ECO:0000313" key="1">
    <source>
        <dbReference type="EMBL" id="JAH42905.1"/>
    </source>
</evidence>
<reference evidence="1" key="2">
    <citation type="journal article" date="2015" name="Fish Shellfish Immunol.">
        <title>Early steps in the European eel (Anguilla anguilla)-Vibrio vulnificus interaction in the gills: Role of the RtxA13 toxin.</title>
        <authorList>
            <person name="Callol A."/>
            <person name="Pajuelo D."/>
            <person name="Ebbesson L."/>
            <person name="Teles M."/>
            <person name="MacKenzie S."/>
            <person name="Amaro C."/>
        </authorList>
    </citation>
    <scope>NUCLEOTIDE SEQUENCE</scope>
</reference>
<accession>A0A0E9SQG2</accession>
<dbReference type="EMBL" id="GBXM01065672">
    <property type="protein sequence ID" value="JAH42905.1"/>
    <property type="molecule type" value="Transcribed_RNA"/>
</dbReference>
<sequence length="38" mass="4469">MPVERNPVYFYKLHLFILNSSTEDECTAVSFMQLTQCI</sequence>
<reference evidence="1" key="1">
    <citation type="submission" date="2014-11" db="EMBL/GenBank/DDBJ databases">
        <authorList>
            <person name="Amaro Gonzalez C."/>
        </authorList>
    </citation>
    <scope>NUCLEOTIDE SEQUENCE</scope>
</reference>